<reference evidence="1 2" key="1">
    <citation type="submission" date="2016-02" db="EMBL/GenBank/DDBJ databases">
        <authorList>
            <person name="Wen L."/>
            <person name="He K."/>
            <person name="Yang H."/>
        </authorList>
    </citation>
    <scope>NUCLEOTIDE SEQUENCE [LARGE SCALE GENOMIC DNA]</scope>
    <source>
        <strain evidence="1 2">TSA40</strain>
    </source>
</reference>
<keyword evidence="1" id="KW-0503">Monooxygenase</keyword>
<comment type="caution">
    <text evidence="1">The sequence shown here is derived from an EMBL/GenBank/DDBJ whole genome shotgun (WGS) entry which is preliminary data.</text>
</comment>
<name>A0A254THB4_9BURK</name>
<gene>
    <name evidence="1" type="ORF">AYR66_05745</name>
</gene>
<protein>
    <submittedName>
        <fullName evidence="1">Antibiotic biosynthesis monooxygenase</fullName>
    </submittedName>
</protein>
<sequence length="106" mass="12201">MITRIWRGWTTHENAPVYEQLLRTEIFPGIAARDVAGYQGISLCRRELGNEVEFMTIMWFDSIESVKAFAGEAYEVAVVPPKARAVLSRFDERSAHYETIVQPPRR</sequence>
<keyword evidence="2" id="KW-1185">Reference proteome</keyword>
<dbReference type="AlphaFoldDB" id="A0A254THB4"/>
<organism evidence="1 2">
    <name type="scientific">Noviherbaspirillum denitrificans</name>
    <dbReference type="NCBI Taxonomy" id="1968433"/>
    <lineage>
        <taxon>Bacteria</taxon>
        <taxon>Pseudomonadati</taxon>
        <taxon>Pseudomonadota</taxon>
        <taxon>Betaproteobacteria</taxon>
        <taxon>Burkholderiales</taxon>
        <taxon>Oxalobacteraceae</taxon>
        <taxon>Noviherbaspirillum</taxon>
    </lineage>
</organism>
<keyword evidence="1" id="KW-0560">Oxidoreductase</keyword>
<evidence type="ECO:0000313" key="1">
    <source>
        <dbReference type="EMBL" id="OWW19068.1"/>
    </source>
</evidence>
<proteinExistence type="predicted"/>
<dbReference type="Proteomes" id="UP000197535">
    <property type="component" value="Unassembled WGS sequence"/>
</dbReference>
<evidence type="ECO:0000313" key="2">
    <source>
        <dbReference type="Proteomes" id="UP000197535"/>
    </source>
</evidence>
<dbReference type="OrthoDB" id="165208at2"/>
<dbReference type="EMBL" id="LSTO01000001">
    <property type="protein sequence ID" value="OWW19068.1"/>
    <property type="molecule type" value="Genomic_DNA"/>
</dbReference>
<dbReference type="RefSeq" id="WP_088705988.1">
    <property type="nucleotide sequence ID" value="NZ_LSTO01000001.1"/>
</dbReference>
<accession>A0A254THB4</accession>
<dbReference type="GO" id="GO:0004497">
    <property type="term" value="F:monooxygenase activity"/>
    <property type="evidence" value="ECO:0007669"/>
    <property type="project" value="UniProtKB-KW"/>
</dbReference>